<protein>
    <recommendedName>
        <fullName evidence="4">Ribosomal protein S2</fullName>
    </recommendedName>
</protein>
<dbReference type="PANTHER" id="PTHR12534">
    <property type="entry name" value="30S RIBOSOMAL PROTEIN S2 PROKARYOTIC AND ORGANELLAR"/>
    <property type="match status" value="1"/>
</dbReference>
<dbReference type="PANTHER" id="PTHR12534:SF0">
    <property type="entry name" value="SMALL RIBOSOMAL SUBUNIT PROTEIN US2M"/>
    <property type="match status" value="1"/>
</dbReference>
<reference evidence="2" key="1">
    <citation type="submission" date="2022-07" db="EMBL/GenBank/DDBJ databases">
        <title>Phylogenomic reconstructions and comparative analyses of Kickxellomycotina fungi.</title>
        <authorList>
            <person name="Reynolds N.K."/>
            <person name="Stajich J.E."/>
            <person name="Barry K."/>
            <person name="Grigoriev I.V."/>
            <person name="Crous P."/>
            <person name="Smith M.E."/>
        </authorList>
    </citation>
    <scope>NUCLEOTIDE SEQUENCE</scope>
    <source>
        <strain evidence="2">NRRL 1566</strain>
    </source>
</reference>
<dbReference type="InterPro" id="IPR023591">
    <property type="entry name" value="Ribosomal_uS2_flav_dom_sf"/>
</dbReference>
<evidence type="ECO:0000313" key="3">
    <source>
        <dbReference type="Proteomes" id="UP001139887"/>
    </source>
</evidence>
<dbReference type="Gene3D" id="3.40.50.10490">
    <property type="entry name" value="Glucose-6-phosphate isomerase like protein, domain 1"/>
    <property type="match status" value="1"/>
</dbReference>
<dbReference type="AlphaFoldDB" id="A0A9W8LXS3"/>
<dbReference type="GO" id="GO:0003735">
    <property type="term" value="F:structural constituent of ribosome"/>
    <property type="evidence" value="ECO:0007669"/>
    <property type="project" value="InterPro"/>
</dbReference>
<dbReference type="CDD" id="cd01425">
    <property type="entry name" value="RPS2"/>
    <property type="match status" value="1"/>
</dbReference>
<proteinExistence type="inferred from homology"/>
<evidence type="ECO:0008006" key="4">
    <source>
        <dbReference type="Google" id="ProtNLM"/>
    </source>
</evidence>
<dbReference type="SUPFAM" id="SSF52313">
    <property type="entry name" value="Ribosomal protein S2"/>
    <property type="match status" value="1"/>
</dbReference>
<accession>A0A9W8LXS3</accession>
<dbReference type="GO" id="GO:0005763">
    <property type="term" value="C:mitochondrial small ribosomal subunit"/>
    <property type="evidence" value="ECO:0007669"/>
    <property type="project" value="TreeGrafter"/>
</dbReference>
<evidence type="ECO:0000256" key="1">
    <source>
        <dbReference type="ARBA" id="ARBA00006242"/>
    </source>
</evidence>
<name>A0A9W8LXS3_9FUNG</name>
<dbReference type="Pfam" id="PF00318">
    <property type="entry name" value="Ribosomal_S2"/>
    <property type="match status" value="1"/>
</dbReference>
<keyword evidence="3" id="KW-1185">Reference proteome</keyword>
<sequence length="433" mass="49516">MLSLVQQTCAQAQRSSGLLFKRGMAKLLVGYDSPGWSESVDKTEKKQKQEKLHNTRRHLYAQRWAEHELQADDQMNLKNIEKAALDQALIGIDVDQARSALNTPFENRSREQQLLAERVEQRIREQRETLQIAYFTERERAVEQLRPEGLKKFEVVNNAEWKTRWKAYRSGAQPHVEQLEKKLQQTGSVQEKSEPSSQELTLERMMAAGMHLGHSSGLWNPMNLPFIFGERQGIHIINLEHSMAALRRAAQFVKQVAYHGGLVLFVGTRREHRQLAIDAALECDQYFVAGRWVPGTITNQKSLLRRHFIYAKDAWDVAEAQELLAVEERSSQESLQASAESNRYLRMLESEKKRLREREQTRSTMYKPDLIISLSPHESRAMLYEARISFVPTIGIIDTNANPRSVTYPIPCNDDSPKAVAIVSGVLAKAAKS</sequence>
<feature type="non-terminal residue" evidence="2">
    <location>
        <position position="433"/>
    </location>
</feature>
<dbReference type="GO" id="GO:0006412">
    <property type="term" value="P:translation"/>
    <property type="evidence" value="ECO:0007669"/>
    <property type="project" value="InterPro"/>
</dbReference>
<gene>
    <name evidence="2" type="ORF">IWW36_005509</name>
</gene>
<dbReference type="OrthoDB" id="2320368at2759"/>
<comment type="caution">
    <text evidence="2">The sequence shown here is derived from an EMBL/GenBank/DDBJ whole genome shotgun (WGS) entry which is preliminary data.</text>
</comment>
<dbReference type="PRINTS" id="PR00395">
    <property type="entry name" value="RIBOSOMALS2"/>
</dbReference>
<organism evidence="2 3">
    <name type="scientific">Coemansia brasiliensis</name>
    <dbReference type="NCBI Taxonomy" id="2650707"/>
    <lineage>
        <taxon>Eukaryota</taxon>
        <taxon>Fungi</taxon>
        <taxon>Fungi incertae sedis</taxon>
        <taxon>Zoopagomycota</taxon>
        <taxon>Kickxellomycotina</taxon>
        <taxon>Kickxellomycetes</taxon>
        <taxon>Kickxellales</taxon>
        <taxon>Kickxellaceae</taxon>
        <taxon>Coemansia</taxon>
    </lineage>
</organism>
<dbReference type="InterPro" id="IPR005706">
    <property type="entry name" value="Ribosomal_uS2_bac/mit/plastid"/>
</dbReference>
<evidence type="ECO:0000313" key="2">
    <source>
        <dbReference type="EMBL" id="KAJ2843588.1"/>
    </source>
</evidence>
<dbReference type="NCBIfam" id="TIGR01011">
    <property type="entry name" value="rpsB_bact"/>
    <property type="match status" value="1"/>
</dbReference>
<dbReference type="EMBL" id="JANBUW010001360">
    <property type="protein sequence ID" value="KAJ2843588.1"/>
    <property type="molecule type" value="Genomic_DNA"/>
</dbReference>
<dbReference type="Gene3D" id="1.10.287.610">
    <property type="entry name" value="Helix hairpin bin"/>
    <property type="match status" value="1"/>
</dbReference>
<dbReference type="InterPro" id="IPR001865">
    <property type="entry name" value="Ribosomal_uS2"/>
</dbReference>
<dbReference type="HAMAP" id="MF_00291_B">
    <property type="entry name" value="Ribosomal_uS2_B"/>
    <property type="match status" value="1"/>
</dbReference>
<dbReference type="Proteomes" id="UP001139887">
    <property type="component" value="Unassembled WGS sequence"/>
</dbReference>
<comment type="similarity">
    <text evidence="1">Belongs to the universal ribosomal protein uS2 family.</text>
</comment>